<evidence type="ECO:0000313" key="4">
    <source>
        <dbReference type="Proteomes" id="UP000254103"/>
    </source>
</evidence>
<feature type="region of interest" description="Disordered" evidence="1">
    <location>
        <begin position="521"/>
        <end position="541"/>
    </location>
</feature>
<dbReference type="EMBL" id="UGLJ01000002">
    <property type="protein sequence ID" value="STT93970.1"/>
    <property type="molecule type" value="Genomic_DNA"/>
</dbReference>
<evidence type="ECO:0000313" key="3">
    <source>
        <dbReference type="EMBL" id="STT93970.1"/>
    </source>
</evidence>
<sequence>MSNRLNTEILINLTGNLTAKARQYGANMSEFARRSERAMSVVKATASAAGRGIDALGNRYTAAIAGFGGSAMLRNFTTTERQLTQLGIVAEKTRAEMRSMYEGIQDETFKVGIDPKSLLETYGIINGMMGSVEFAEKNKDTLAATLASTGVSGEELGALVSQFPKFTGFDKANPEDLKLAVDGLNRLGKEGSFELGHMAKYLPSLFSAAAAMGQTGQQGIMNVGILSEAANDLTGNPAISATHIQSLLTNLQSGKTEKALKDAGISTRNKDGGFRDIVELATEIARKSLHYSLKSGKSQTSLLEGAGFDDYSVRFLQSMSTPEEIRRIERYRNVIADGKSIFVDAKYASDDFASSLQRLSISWEKFSNSQLSGPVRELADYINSVDQNSVQNWLDVGKQIAIAGAGFIAARKAFQLGKGAWDLFGVGKSKGIPKGVSDTFGSGVMPVYVVNMGAGGMGGASNLPGGSGGAGDGAGAGSGRMAKVLRGVGKVAAPVVGAVALYDELENQYKLPGRIDDLTRQTAEDNNAPPEDRDFASQSQRNRQYMARKWESLKNWFNSISNDPQIADPRPWASMQPQNQPGYPFSSQQIQGHIEVEIHDKRVQVRNAKVNVPTITMSAGTGLRNTEQQ</sequence>
<accession>A0A377Y0D4</accession>
<dbReference type="Pfam" id="PF10145">
    <property type="entry name" value="PhageMin_Tail"/>
    <property type="match status" value="1"/>
</dbReference>
<proteinExistence type="predicted"/>
<feature type="region of interest" description="Disordered" evidence="1">
    <location>
        <begin position="561"/>
        <end position="586"/>
    </location>
</feature>
<feature type="domain" description="Phage tail tape measure protein" evidence="2">
    <location>
        <begin position="143"/>
        <end position="287"/>
    </location>
</feature>
<dbReference type="AlphaFoldDB" id="A0A377Y0D4"/>
<organism evidence="3 4">
    <name type="scientific">Klebsiella pneumoniae</name>
    <dbReference type="NCBI Taxonomy" id="573"/>
    <lineage>
        <taxon>Bacteria</taxon>
        <taxon>Pseudomonadati</taxon>
        <taxon>Pseudomonadota</taxon>
        <taxon>Gammaproteobacteria</taxon>
        <taxon>Enterobacterales</taxon>
        <taxon>Enterobacteriaceae</taxon>
        <taxon>Klebsiella/Raoultella group</taxon>
        <taxon>Klebsiella</taxon>
        <taxon>Klebsiella pneumoniae complex</taxon>
    </lineage>
</organism>
<feature type="compositionally biased region" description="Polar residues" evidence="1">
    <location>
        <begin position="575"/>
        <end position="586"/>
    </location>
</feature>
<reference evidence="3 4" key="1">
    <citation type="submission" date="2018-06" db="EMBL/GenBank/DDBJ databases">
        <authorList>
            <consortium name="Pathogen Informatics"/>
            <person name="Doyle S."/>
        </authorList>
    </citation>
    <scope>NUCLEOTIDE SEQUENCE [LARGE SCALE GENOMIC DNA]</scope>
    <source>
        <strain evidence="3 4">NCTC5052</strain>
    </source>
</reference>
<evidence type="ECO:0000259" key="2">
    <source>
        <dbReference type="Pfam" id="PF10145"/>
    </source>
</evidence>
<evidence type="ECO:0000256" key="1">
    <source>
        <dbReference type="SAM" id="MobiDB-lite"/>
    </source>
</evidence>
<gene>
    <name evidence="3" type="ORF">NCTC5052_02390</name>
</gene>
<dbReference type="InterPro" id="IPR010090">
    <property type="entry name" value="Phage_tape_meas"/>
</dbReference>
<name>A0A377Y0D4_KLEPN</name>
<dbReference type="Proteomes" id="UP000254103">
    <property type="component" value="Unassembled WGS sequence"/>
</dbReference>
<protein>
    <submittedName>
        <fullName evidence="3">Phage-related minor tail protein</fullName>
    </submittedName>
</protein>